<dbReference type="KEGG" id="but:X994_5497"/>
<evidence type="ECO:0000313" key="2">
    <source>
        <dbReference type="EMBL" id="PJO64817.1"/>
    </source>
</evidence>
<dbReference type="OMA" id="AFEDCAQ"/>
<organism evidence="1 3">
    <name type="scientific">Burkholderia pseudomallei</name>
    <name type="common">Pseudomonas pseudomallei</name>
    <dbReference type="NCBI Taxonomy" id="28450"/>
    <lineage>
        <taxon>Bacteria</taxon>
        <taxon>Pseudomonadati</taxon>
        <taxon>Pseudomonadota</taxon>
        <taxon>Betaproteobacteria</taxon>
        <taxon>Burkholderiales</taxon>
        <taxon>Burkholderiaceae</taxon>
        <taxon>Burkholderia</taxon>
        <taxon>pseudomallei group</taxon>
    </lineage>
</organism>
<dbReference type="AlphaFoldDB" id="A0A069BH55"/>
<reference evidence="2 4" key="2">
    <citation type="submission" date="2017-11" db="EMBL/GenBank/DDBJ databases">
        <title>Molecular characterization of Burkholderia pseudomallei and closely related isolates from Vietnam.</title>
        <authorList>
            <person name="Ustinov D.V."/>
            <person name="Antonov A.S."/>
            <person name="Avdusheva E.F."/>
            <person name="Shpak I.M."/>
            <person name="Zakharova I.B."/>
            <person name="Thi L.A."/>
            <person name="Teteryatnikova N."/>
            <person name="Lopasteyskaya Y.A."/>
            <person name="Kuzyutina J.A."/>
            <person name="Ngo T.N."/>
            <person name="Victorov D.V."/>
        </authorList>
    </citation>
    <scope>NUCLEOTIDE SEQUENCE [LARGE SCALE GENOMIC DNA]</scope>
    <source>
        <strain evidence="2 4">V1512</strain>
    </source>
</reference>
<dbReference type="Proteomes" id="UP000030475">
    <property type="component" value="Unassembled WGS sequence"/>
</dbReference>
<protein>
    <submittedName>
        <fullName evidence="2">Type III secretion protein</fullName>
    </submittedName>
</protein>
<evidence type="ECO:0000313" key="3">
    <source>
        <dbReference type="Proteomes" id="UP000030475"/>
    </source>
</evidence>
<sequence>MYEALERVAGEVGSLEQALAAPDAAARIGAIRRALGETAERVSAATAHAASDYDRDAMQKIYRGLLAAQRIVATLHEANAAAA</sequence>
<dbReference type="EMBL" id="JQIM01000006">
    <property type="protein sequence ID" value="KGX20250.1"/>
    <property type="molecule type" value="Genomic_DNA"/>
</dbReference>
<proteinExistence type="predicted"/>
<dbReference type="RefSeq" id="WP_004201197.1">
    <property type="nucleotide sequence ID" value="NZ_AP028072.1"/>
</dbReference>
<comment type="caution">
    <text evidence="1">The sequence shown here is derived from an EMBL/GenBank/DDBJ whole genome shotgun (WGS) entry which is preliminary data.</text>
</comment>
<dbReference type="EMBL" id="PHRB01000018">
    <property type="protein sequence ID" value="PJO64817.1"/>
    <property type="molecule type" value="Genomic_DNA"/>
</dbReference>
<dbReference type="Proteomes" id="UP000231878">
    <property type="component" value="Unassembled WGS sequence"/>
</dbReference>
<gene>
    <name evidence="2" type="ORF">CWD88_19115</name>
    <name evidence="1" type="ORF">Y036_6250</name>
</gene>
<evidence type="ECO:0000313" key="1">
    <source>
        <dbReference type="EMBL" id="KGX20250.1"/>
    </source>
</evidence>
<reference evidence="1 3" key="1">
    <citation type="submission" date="2014-08" db="EMBL/GenBank/DDBJ databases">
        <authorList>
            <person name="Bunnell A."/>
            <person name="Chain P.S."/>
            <person name="Chertkov O."/>
            <person name="Currie B.J."/>
            <person name="Daligault H.E."/>
            <person name="Davenport K.W."/>
            <person name="Davis C."/>
            <person name="Gleasner C.D."/>
            <person name="Johnson S.L."/>
            <person name="Kaestli M."/>
            <person name="Koren S."/>
            <person name="Kunde Y.A."/>
            <person name="Mayo M."/>
            <person name="McMurry K.K."/>
            <person name="Price E.P."/>
            <person name="Reitenga K.G."/>
            <person name="Robison R."/>
            <person name="Rosovitz M.J."/>
            <person name="Sarovich D.S."/>
            <person name="Teshima H."/>
        </authorList>
    </citation>
    <scope>NUCLEOTIDE SEQUENCE [LARGE SCALE GENOMIC DNA]</scope>
    <source>
        <strain evidence="1 3">MSHR44</strain>
    </source>
</reference>
<dbReference type="OrthoDB" id="9103915at2"/>
<dbReference type="GeneID" id="93063804"/>
<evidence type="ECO:0000313" key="4">
    <source>
        <dbReference type="Proteomes" id="UP000231878"/>
    </source>
</evidence>
<accession>A0A069BH55</accession>
<name>A0A069BH55_BURPE</name>